<keyword evidence="2" id="KW-0808">Transferase</keyword>
<dbReference type="PANTHER" id="PTHR45947">
    <property type="entry name" value="SULFOQUINOVOSYL TRANSFERASE SQD2"/>
    <property type="match status" value="1"/>
</dbReference>
<dbReference type="EMBL" id="WKRA01000023">
    <property type="protein sequence ID" value="MSD16869.1"/>
    <property type="molecule type" value="Genomic_DNA"/>
</dbReference>
<evidence type="ECO:0000313" key="2">
    <source>
        <dbReference type="EMBL" id="MSD16869.1"/>
    </source>
</evidence>
<sequence>MRVLHINSTIVVNSGVMSVIMNYYRHIDRSKVQFDFLYFNESAFKYKTYEEEIKKMGGQVFFVDNFKKVIAFNKKLDEILKNNNYKTVQIHDPFVVGFIYHTLRKNNVKNIIVHSHATMWSDKKLNGIRNRILCVRLKSQIDYAFACSRAAGDFLYRNKNFYVMNNAIELNRYAYNEVKRKEMRNTLQLNGKIVFGHVGNMCAQKNHLFLLDIFKEIVNLNRNSKLILIGDGVLRKAIEERIKAYQLEEQVLILGKKSDVENYYQAMDCMILPSLYEGLPMVGVEAQCAGVPILFSDTITQEIGTNFSAYLSLKDSPMKWAQKALQLADCGIDRQKCRDIMEEKGFSILKEALKIEEKYIEMEKEK</sequence>
<reference evidence="2 3" key="1">
    <citation type="journal article" date="2019" name="Nat. Med.">
        <title>A library of human gut bacterial isolates paired with longitudinal multiomics data enables mechanistic microbiome research.</title>
        <authorList>
            <person name="Poyet M."/>
            <person name="Groussin M."/>
            <person name="Gibbons S.M."/>
            <person name="Avila-Pacheco J."/>
            <person name="Jiang X."/>
            <person name="Kearney S.M."/>
            <person name="Perrotta A.R."/>
            <person name="Berdy B."/>
            <person name="Zhao S."/>
            <person name="Lieberman T.D."/>
            <person name="Swanson P.K."/>
            <person name="Smith M."/>
            <person name="Roesemann S."/>
            <person name="Alexander J.E."/>
            <person name="Rich S.A."/>
            <person name="Livny J."/>
            <person name="Vlamakis H."/>
            <person name="Clish C."/>
            <person name="Bullock K."/>
            <person name="Deik A."/>
            <person name="Scott J."/>
            <person name="Pierce K.A."/>
            <person name="Xavier R.J."/>
            <person name="Alm E.J."/>
        </authorList>
    </citation>
    <scope>NUCLEOTIDE SEQUENCE [LARGE SCALE GENOMIC DNA]</scope>
    <source>
        <strain evidence="2 3">BIOML-A3</strain>
    </source>
</reference>
<protein>
    <submittedName>
        <fullName evidence="2">Glycosyltransferase</fullName>
    </submittedName>
</protein>
<accession>A0A844E2Q8</accession>
<dbReference type="SUPFAM" id="SSF53756">
    <property type="entry name" value="UDP-Glycosyltransferase/glycogen phosphorylase"/>
    <property type="match status" value="1"/>
</dbReference>
<name>A0A844E2Q8_EUBRA</name>
<dbReference type="PANTHER" id="PTHR45947:SF3">
    <property type="entry name" value="SULFOQUINOVOSYL TRANSFERASE SQD2"/>
    <property type="match status" value="1"/>
</dbReference>
<dbReference type="Pfam" id="PF00534">
    <property type="entry name" value="Glycos_transf_1"/>
    <property type="match status" value="1"/>
</dbReference>
<dbReference type="InterPro" id="IPR001296">
    <property type="entry name" value="Glyco_trans_1"/>
</dbReference>
<comment type="caution">
    <text evidence="2">The sequence shown here is derived from an EMBL/GenBank/DDBJ whole genome shotgun (WGS) entry which is preliminary data.</text>
</comment>
<dbReference type="GO" id="GO:0016757">
    <property type="term" value="F:glycosyltransferase activity"/>
    <property type="evidence" value="ECO:0007669"/>
    <property type="project" value="InterPro"/>
</dbReference>
<feature type="domain" description="Glycosyl transferase family 1" evidence="1">
    <location>
        <begin position="181"/>
        <end position="338"/>
    </location>
</feature>
<dbReference type="AlphaFoldDB" id="A0A844E2Q8"/>
<dbReference type="Proteomes" id="UP000431304">
    <property type="component" value="Unassembled WGS sequence"/>
</dbReference>
<dbReference type="Gene3D" id="3.40.50.2000">
    <property type="entry name" value="Glycogen Phosphorylase B"/>
    <property type="match status" value="2"/>
</dbReference>
<dbReference type="RefSeq" id="WP_154314896.1">
    <property type="nucleotide sequence ID" value="NZ_JBKTKH010000021.1"/>
</dbReference>
<evidence type="ECO:0000259" key="1">
    <source>
        <dbReference type="Pfam" id="PF00534"/>
    </source>
</evidence>
<proteinExistence type="predicted"/>
<evidence type="ECO:0000313" key="3">
    <source>
        <dbReference type="Proteomes" id="UP000431304"/>
    </source>
</evidence>
<dbReference type="InterPro" id="IPR050194">
    <property type="entry name" value="Glycosyltransferase_grp1"/>
</dbReference>
<gene>
    <name evidence="2" type="ORF">GKE72_12535</name>
</gene>
<organism evidence="2 3">
    <name type="scientific">Eubacterium ramulus</name>
    <dbReference type="NCBI Taxonomy" id="39490"/>
    <lineage>
        <taxon>Bacteria</taxon>
        <taxon>Bacillati</taxon>
        <taxon>Bacillota</taxon>
        <taxon>Clostridia</taxon>
        <taxon>Eubacteriales</taxon>
        <taxon>Eubacteriaceae</taxon>
        <taxon>Eubacterium</taxon>
    </lineage>
</organism>